<keyword evidence="3" id="KW-1185">Reference proteome</keyword>
<accession>A0A2S7K6Y5</accession>
<evidence type="ECO:0000256" key="1">
    <source>
        <dbReference type="SAM" id="SignalP"/>
    </source>
</evidence>
<protein>
    <recommendedName>
        <fullName evidence="4">DUF2059 domain-containing protein</fullName>
    </recommendedName>
</protein>
<organism evidence="2 3">
    <name type="scientific">Hyphococcus luteus</name>
    <dbReference type="NCBI Taxonomy" id="2058213"/>
    <lineage>
        <taxon>Bacteria</taxon>
        <taxon>Pseudomonadati</taxon>
        <taxon>Pseudomonadota</taxon>
        <taxon>Alphaproteobacteria</taxon>
        <taxon>Parvularculales</taxon>
        <taxon>Parvularculaceae</taxon>
        <taxon>Hyphococcus</taxon>
    </lineage>
</organism>
<comment type="caution">
    <text evidence="2">The sequence shown here is derived from an EMBL/GenBank/DDBJ whole genome shotgun (WGS) entry which is preliminary data.</text>
</comment>
<evidence type="ECO:0008006" key="4">
    <source>
        <dbReference type="Google" id="ProtNLM"/>
    </source>
</evidence>
<reference evidence="2 3" key="1">
    <citation type="submission" date="2017-12" db="EMBL/GenBank/DDBJ databases">
        <authorList>
            <person name="Hurst M.R.H."/>
        </authorList>
    </citation>
    <scope>NUCLEOTIDE SEQUENCE [LARGE SCALE GENOMIC DNA]</scope>
    <source>
        <strain evidence="2 3">SY-3-19</strain>
    </source>
</reference>
<feature type="chain" id="PRO_5015567062" description="DUF2059 domain-containing protein" evidence="1">
    <location>
        <begin position="27"/>
        <end position="261"/>
    </location>
</feature>
<gene>
    <name evidence="2" type="ORF">CW354_08270</name>
</gene>
<dbReference type="Proteomes" id="UP000239504">
    <property type="component" value="Unassembled WGS sequence"/>
</dbReference>
<dbReference type="OrthoDB" id="7605110at2"/>
<dbReference type="EMBL" id="PJCH01000005">
    <property type="protein sequence ID" value="PQA88284.1"/>
    <property type="molecule type" value="Genomic_DNA"/>
</dbReference>
<keyword evidence="1" id="KW-0732">Signal</keyword>
<name>A0A2S7K6Y5_9PROT</name>
<dbReference type="RefSeq" id="WP_104829529.1">
    <property type="nucleotide sequence ID" value="NZ_PJCH01000005.1"/>
</dbReference>
<evidence type="ECO:0000313" key="3">
    <source>
        <dbReference type="Proteomes" id="UP000239504"/>
    </source>
</evidence>
<sequence>MNEIPLRRCAALLAAAALVFPAAALAQPVFDGFENAEIDACRDDGQWVVDAAVRTYFRDSYYDLDVRFRAFIGTAAKRAETAAAMKDESQRLESYAFLHEQVTDLIPRMGRLLPRMERPLDINPMIHQMLESAVWDPRGDHHTEYLRVALAREMLDVPAQTARDPGPRIAAFLTYFSVVEDLLLTMKSGEGDEKDLKALDANLGALTLGWRDGFRPIAERAIFRDRPDVFAARLADGVKEICRARLTCSSDSLDAPMDCGD</sequence>
<feature type="signal peptide" evidence="1">
    <location>
        <begin position="1"/>
        <end position="26"/>
    </location>
</feature>
<evidence type="ECO:0000313" key="2">
    <source>
        <dbReference type="EMBL" id="PQA88284.1"/>
    </source>
</evidence>
<dbReference type="AlphaFoldDB" id="A0A2S7K6Y5"/>
<proteinExistence type="predicted"/>